<evidence type="ECO:0000256" key="4">
    <source>
        <dbReference type="ARBA" id="ARBA00023098"/>
    </source>
</evidence>
<dbReference type="SUPFAM" id="SSF56801">
    <property type="entry name" value="Acetyl-CoA synthetase-like"/>
    <property type="match status" value="1"/>
</dbReference>
<proteinExistence type="inferred from homology"/>
<dbReference type="PROSITE" id="PS00455">
    <property type="entry name" value="AMP_BINDING"/>
    <property type="match status" value="1"/>
</dbReference>
<comment type="similarity">
    <text evidence="1">Belongs to the ATP-dependent AMP-binding enzyme family.</text>
</comment>
<evidence type="ECO:0000256" key="2">
    <source>
        <dbReference type="ARBA" id="ARBA00022598"/>
    </source>
</evidence>
<dbReference type="InterPro" id="IPR025110">
    <property type="entry name" value="AMP-bd_C"/>
</dbReference>
<dbReference type="EMBL" id="UIHC01000021">
    <property type="protein sequence ID" value="SUZ32488.1"/>
    <property type="molecule type" value="Genomic_DNA"/>
</dbReference>
<dbReference type="InterPro" id="IPR020845">
    <property type="entry name" value="AMP-binding_CS"/>
</dbReference>
<dbReference type="InterPro" id="IPR045851">
    <property type="entry name" value="AMP-bd_C_sf"/>
</dbReference>
<evidence type="ECO:0000313" key="12">
    <source>
        <dbReference type="Proteomes" id="UP000272908"/>
    </source>
</evidence>
<dbReference type="Proteomes" id="UP000272908">
    <property type="component" value="Unassembled WGS sequence"/>
</dbReference>
<comment type="catalytic activity">
    <reaction evidence="5">
        <text>3-(methylsulfanyl)propanoate + ATP + CoA = 3-(methylsulfanyl)propanoyl-CoA + AMP + diphosphate</text>
        <dbReference type="Rhea" id="RHEA:43052"/>
        <dbReference type="ChEBI" id="CHEBI:30616"/>
        <dbReference type="ChEBI" id="CHEBI:33019"/>
        <dbReference type="ChEBI" id="CHEBI:49016"/>
        <dbReference type="ChEBI" id="CHEBI:57287"/>
        <dbReference type="ChEBI" id="CHEBI:82815"/>
        <dbReference type="ChEBI" id="CHEBI:456215"/>
        <dbReference type="EC" id="6.2.1.44"/>
    </reaction>
    <physiologicalReaction direction="left-to-right" evidence="5">
        <dbReference type="Rhea" id="RHEA:43053"/>
    </physiologicalReaction>
</comment>
<protein>
    <recommendedName>
        <fullName evidence="7">3-methylmercaptopropionyl-CoA ligase</fullName>
        <ecNumber evidence="6">6.2.1.44</ecNumber>
    </recommendedName>
</protein>
<dbReference type="InterPro" id="IPR000873">
    <property type="entry name" value="AMP-dep_synth/lig_dom"/>
</dbReference>
<feature type="region of interest" description="Disordered" evidence="8">
    <location>
        <begin position="544"/>
        <end position="569"/>
    </location>
</feature>
<dbReference type="PANTHER" id="PTHR43859">
    <property type="entry name" value="ACYL-ACTIVATING ENZYME"/>
    <property type="match status" value="1"/>
</dbReference>
<sequence>MGNDTPYDQGLDRTPANYQPLTPLGFLERAASVFPDHVAIVHGALRRSYADFYARARQLASALADRGMGRGDTVSVMLANTPAMLECHYGVPMCGAVLHSINTRLDAAVIAFQLDHAMSKLVVVDREFAPLMAEALSLATVTPLVILYDDPEYDGPGAIDGAEDYEALLATGDAAFAWHMPRDEWDAISINYTSGTTGDPKGVVSHHRGAYLLAQGNALTTSMAKHSVYLWTLPMFHCNGWCFPWTLSAIVGTHVCLRQVRSGPIWHALAEEGVTHLCGAPIVMSLIQSAPEVEKRALNRRVQFFTAAAPPPESLLASMDAAGFDVTHLYGLTETYGPAVVNEWHEDWCDLPSNEQARLKARQGVRYLPLEDLSVLDPDTMQPVPRDGQTMGEVMFRGNVVMKGYFRNPSATQKALAGGWFHSGDLGVVHPDGYIQLKDRSKDIIISGGENISSIEVEEALYRHPSVAVAAVVAMPHEKWGETPCAFVELNSGQTVDEHQLRTWCREHLAPYKVPGRIIFGEIPRTSTGKIQKFLLRARVSEPCQEPPVLGNSAKTTSRPNPDGAAKRG</sequence>
<keyword evidence="3" id="KW-0276">Fatty acid metabolism</keyword>
<evidence type="ECO:0000256" key="7">
    <source>
        <dbReference type="ARBA" id="ARBA00067668"/>
    </source>
</evidence>
<dbReference type="OrthoDB" id="9803968at2"/>
<evidence type="ECO:0000313" key="11">
    <source>
        <dbReference type="EMBL" id="SUZ32488.1"/>
    </source>
</evidence>
<dbReference type="InterPro" id="IPR042099">
    <property type="entry name" value="ANL_N_sf"/>
</dbReference>
<gene>
    <name evidence="11" type="ORF">ROE7235_02247</name>
</gene>
<accession>A0A3B0MFZ2</accession>
<dbReference type="FunFam" id="3.30.300.30:FF:000008">
    <property type="entry name" value="2,3-dihydroxybenzoate-AMP ligase"/>
    <property type="match status" value="1"/>
</dbReference>
<organism evidence="11 12">
    <name type="scientific">Roseinatronobacter ekhonensis</name>
    <dbReference type="NCBI Taxonomy" id="254356"/>
    <lineage>
        <taxon>Bacteria</taxon>
        <taxon>Pseudomonadati</taxon>
        <taxon>Pseudomonadota</taxon>
        <taxon>Alphaproteobacteria</taxon>
        <taxon>Rhodobacterales</taxon>
        <taxon>Paracoccaceae</taxon>
        <taxon>Roseinatronobacter</taxon>
    </lineage>
</organism>
<reference evidence="12" key="1">
    <citation type="submission" date="2018-08" db="EMBL/GenBank/DDBJ databases">
        <authorList>
            <person name="Rodrigo-Torres L."/>
            <person name="Arahal R. D."/>
            <person name="Lucena T."/>
        </authorList>
    </citation>
    <scope>NUCLEOTIDE SEQUENCE [LARGE SCALE GENOMIC DNA]</scope>
    <source>
        <strain evidence="12">CECT 7235</strain>
    </source>
</reference>
<dbReference type="RefSeq" id="WP_121095614.1">
    <property type="nucleotide sequence ID" value="NZ_UIHC01000021.1"/>
</dbReference>
<evidence type="ECO:0000256" key="3">
    <source>
        <dbReference type="ARBA" id="ARBA00022832"/>
    </source>
</evidence>
<evidence type="ECO:0000256" key="6">
    <source>
        <dbReference type="ARBA" id="ARBA00066616"/>
    </source>
</evidence>
<keyword evidence="4" id="KW-0443">Lipid metabolism</keyword>
<dbReference type="NCBIfam" id="NF006020">
    <property type="entry name" value="PRK08162.1"/>
    <property type="match status" value="1"/>
</dbReference>
<evidence type="ECO:0000256" key="1">
    <source>
        <dbReference type="ARBA" id="ARBA00006432"/>
    </source>
</evidence>
<dbReference type="GO" id="GO:0006631">
    <property type="term" value="P:fatty acid metabolic process"/>
    <property type="evidence" value="ECO:0007669"/>
    <property type="project" value="UniProtKB-KW"/>
</dbReference>
<evidence type="ECO:0000259" key="10">
    <source>
        <dbReference type="Pfam" id="PF13193"/>
    </source>
</evidence>
<dbReference type="GO" id="GO:0016874">
    <property type="term" value="F:ligase activity"/>
    <property type="evidence" value="ECO:0007669"/>
    <property type="project" value="UniProtKB-KW"/>
</dbReference>
<keyword evidence="12" id="KW-1185">Reference proteome</keyword>
<evidence type="ECO:0000256" key="8">
    <source>
        <dbReference type="SAM" id="MobiDB-lite"/>
    </source>
</evidence>
<name>A0A3B0MFZ2_9RHOB</name>
<dbReference type="AlphaFoldDB" id="A0A3B0MFZ2"/>
<dbReference type="PANTHER" id="PTHR43859:SF4">
    <property type="entry name" value="BUTANOATE--COA LIGASE AAE1-RELATED"/>
    <property type="match status" value="1"/>
</dbReference>
<keyword evidence="2 11" id="KW-0436">Ligase</keyword>
<dbReference type="Pfam" id="PF13193">
    <property type="entry name" value="AMP-binding_C"/>
    <property type="match status" value="1"/>
</dbReference>
<feature type="domain" description="AMP-binding enzyme C-terminal" evidence="10">
    <location>
        <begin position="456"/>
        <end position="530"/>
    </location>
</feature>
<dbReference type="Gene3D" id="3.30.300.30">
    <property type="match status" value="1"/>
</dbReference>
<dbReference type="EC" id="6.2.1.44" evidence="6"/>
<dbReference type="CDD" id="cd12118">
    <property type="entry name" value="ttLC_FACS_AEE21_like"/>
    <property type="match status" value="1"/>
</dbReference>
<dbReference type="Pfam" id="PF00501">
    <property type="entry name" value="AMP-binding"/>
    <property type="match status" value="1"/>
</dbReference>
<evidence type="ECO:0000259" key="9">
    <source>
        <dbReference type="Pfam" id="PF00501"/>
    </source>
</evidence>
<evidence type="ECO:0000256" key="5">
    <source>
        <dbReference type="ARBA" id="ARBA00051915"/>
    </source>
</evidence>
<dbReference type="Gene3D" id="3.40.50.12780">
    <property type="entry name" value="N-terminal domain of ligase-like"/>
    <property type="match status" value="1"/>
</dbReference>
<feature type="domain" description="AMP-dependent synthetase/ligase" evidence="9">
    <location>
        <begin position="27"/>
        <end position="406"/>
    </location>
</feature>